<dbReference type="RefSeq" id="WP_214055587.1">
    <property type="nucleotide sequence ID" value="NZ_BAAAHS010000044.1"/>
</dbReference>
<dbReference type="Proteomes" id="UP000679307">
    <property type="component" value="Chromosome"/>
</dbReference>
<accession>A0ABX8EHY6</accession>
<evidence type="ECO:0000313" key="1">
    <source>
        <dbReference type="EMBL" id="QVT79946.1"/>
    </source>
</evidence>
<organism evidence="1 2">
    <name type="scientific">Nocardioides aquaticus</name>
    <dbReference type="NCBI Taxonomy" id="160826"/>
    <lineage>
        <taxon>Bacteria</taxon>
        <taxon>Bacillati</taxon>
        <taxon>Actinomycetota</taxon>
        <taxon>Actinomycetes</taxon>
        <taxon>Propionibacteriales</taxon>
        <taxon>Nocardioidaceae</taxon>
        <taxon>Nocardioides</taxon>
    </lineage>
</organism>
<evidence type="ECO:0000313" key="2">
    <source>
        <dbReference type="Proteomes" id="UP000679307"/>
    </source>
</evidence>
<proteinExistence type="predicted"/>
<name>A0ABX8EHY6_9ACTN</name>
<sequence>MTTQQYVAHGITEGRAWSRQDRAQLRDIELSRPGARRGLRAWRREARDA</sequence>
<keyword evidence="2" id="KW-1185">Reference proteome</keyword>
<gene>
    <name evidence="1" type="ORF">ENKNEFLB_02336</name>
</gene>
<dbReference type="EMBL" id="CP075371">
    <property type="protein sequence ID" value="QVT79946.1"/>
    <property type="molecule type" value="Genomic_DNA"/>
</dbReference>
<protein>
    <submittedName>
        <fullName evidence="1">Uncharacterized protein</fullName>
    </submittedName>
</protein>
<reference evidence="1 2" key="1">
    <citation type="submission" date="2021-05" db="EMBL/GenBank/DDBJ databases">
        <title>Complete genome of Nocardioides aquaticus KCTC 9944T isolated from meromictic and hypersaline Ekho Lake, Antarctica.</title>
        <authorList>
            <person name="Hwang K."/>
            <person name="Kim K.M."/>
            <person name="Choe H."/>
        </authorList>
    </citation>
    <scope>NUCLEOTIDE SEQUENCE [LARGE SCALE GENOMIC DNA]</scope>
    <source>
        <strain evidence="1 2">KCTC 9944</strain>
    </source>
</reference>